<feature type="domain" description="MPN" evidence="7">
    <location>
        <begin position="134"/>
        <end position="256"/>
    </location>
</feature>
<dbReference type="PROSITE" id="PS50249">
    <property type="entry name" value="MPN"/>
    <property type="match status" value="1"/>
</dbReference>
<feature type="region of interest" description="Disordered" evidence="6">
    <location>
        <begin position="1"/>
        <end position="25"/>
    </location>
</feature>
<dbReference type="GO" id="GO:0008237">
    <property type="term" value="F:metallopeptidase activity"/>
    <property type="evidence" value="ECO:0007669"/>
    <property type="project" value="UniProtKB-KW"/>
</dbReference>
<evidence type="ECO:0000256" key="3">
    <source>
        <dbReference type="ARBA" id="ARBA00022801"/>
    </source>
</evidence>
<name>A0A5B8XE61_9RICK</name>
<evidence type="ECO:0000256" key="2">
    <source>
        <dbReference type="ARBA" id="ARBA00022723"/>
    </source>
</evidence>
<protein>
    <submittedName>
        <fullName evidence="8">RadC family protein</fullName>
    </submittedName>
</protein>
<dbReference type="Proteomes" id="UP000321934">
    <property type="component" value="Chromosome"/>
</dbReference>
<dbReference type="Pfam" id="PF04002">
    <property type="entry name" value="RadC"/>
    <property type="match status" value="1"/>
</dbReference>
<dbReference type="GO" id="GO:0006508">
    <property type="term" value="P:proteolysis"/>
    <property type="evidence" value="ECO:0007669"/>
    <property type="project" value="UniProtKB-KW"/>
</dbReference>
<dbReference type="EMBL" id="CP029077">
    <property type="protein sequence ID" value="QED23553.1"/>
    <property type="molecule type" value="Genomic_DNA"/>
</dbReference>
<keyword evidence="9" id="KW-1185">Reference proteome</keyword>
<accession>A0A5B8XE61</accession>
<evidence type="ECO:0000256" key="1">
    <source>
        <dbReference type="ARBA" id="ARBA00022670"/>
    </source>
</evidence>
<evidence type="ECO:0000313" key="9">
    <source>
        <dbReference type="Proteomes" id="UP000321934"/>
    </source>
</evidence>
<reference evidence="8 9" key="1">
    <citation type="journal article" date="2019" name="ISME J.">
        <title>Deianiraea, an extracellular bacterium associated with the ciliate Paramecium, suggests an alternative scenario for the evolution of Rickettsiales.</title>
        <authorList>
            <person name="Castelli M."/>
            <person name="Sabaneyeva E."/>
            <person name="Lanzoni O."/>
            <person name="Lebedeva N."/>
            <person name="Floriano A.M."/>
            <person name="Gaiarsa S."/>
            <person name="Benken K."/>
            <person name="Modeo L."/>
            <person name="Bandi C."/>
            <person name="Potekhin A."/>
            <person name="Sassera D."/>
            <person name="Petroni G."/>
        </authorList>
    </citation>
    <scope>NUCLEOTIDE SEQUENCE [LARGE SCALE GENOMIC DNA]</scope>
    <source>
        <strain evidence="8">CyL4-1</strain>
    </source>
</reference>
<dbReference type="InterPro" id="IPR025657">
    <property type="entry name" value="RadC_JAB"/>
</dbReference>
<keyword evidence="5" id="KW-0482">Metalloprotease</keyword>
<dbReference type="RefSeq" id="WP_146820819.1">
    <property type="nucleotide sequence ID" value="NZ_CP029077.1"/>
</dbReference>
<dbReference type="OrthoDB" id="9804482at2"/>
<dbReference type="PANTHER" id="PTHR30471">
    <property type="entry name" value="DNA REPAIR PROTEIN RADC"/>
    <property type="match status" value="1"/>
</dbReference>
<dbReference type="Gene3D" id="3.40.140.10">
    <property type="entry name" value="Cytidine Deaminase, domain 2"/>
    <property type="match status" value="1"/>
</dbReference>
<dbReference type="InterPro" id="IPR037518">
    <property type="entry name" value="MPN"/>
</dbReference>
<evidence type="ECO:0000259" key="7">
    <source>
        <dbReference type="PROSITE" id="PS50249"/>
    </source>
</evidence>
<dbReference type="InterPro" id="IPR020891">
    <property type="entry name" value="UPF0758_CS"/>
</dbReference>
<proteinExistence type="predicted"/>
<dbReference type="SUPFAM" id="SSF102712">
    <property type="entry name" value="JAB1/MPN domain"/>
    <property type="match status" value="1"/>
</dbReference>
<evidence type="ECO:0000256" key="4">
    <source>
        <dbReference type="ARBA" id="ARBA00022833"/>
    </source>
</evidence>
<evidence type="ECO:0000256" key="5">
    <source>
        <dbReference type="ARBA" id="ARBA00023049"/>
    </source>
</evidence>
<feature type="compositionally biased region" description="Polar residues" evidence="6">
    <location>
        <begin position="9"/>
        <end position="25"/>
    </location>
</feature>
<keyword evidence="4" id="KW-0862">Zinc</keyword>
<dbReference type="GO" id="GO:0046872">
    <property type="term" value="F:metal ion binding"/>
    <property type="evidence" value="ECO:0007669"/>
    <property type="project" value="UniProtKB-KW"/>
</dbReference>
<keyword evidence="3" id="KW-0378">Hydrolase</keyword>
<dbReference type="AlphaFoldDB" id="A0A5B8XE61"/>
<dbReference type="PROSITE" id="PS01302">
    <property type="entry name" value="UPF0758"/>
    <property type="match status" value="1"/>
</dbReference>
<dbReference type="PANTHER" id="PTHR30471:SF3">
    <property type="entry name" value="UPF0758 PROTEIN YEES-RELATED"/>
    <property type="match status" value="1"/>
</dbReference>
<dbReference type="InterPro" id="IPR001405">
    <property type="entry name" value="UPF0758"/>
</dbReference>
<evidence type="ECO:0000256" key="6">
    <source>
        <dbReference type="SAM" id="MobiDB-lite"/>
    </source>
</evidence>
<dbReference type="CDD" id="cd08071">
    <property type="entry name" value="MPN_DUF2466"/>
    <property type="match status" value="1"/>
</dbReference>
<organism evidence="8 9">
    <name type="scientific">Candidatus Deianiraea vastatrix</name>
    <dbReference type="NCBI Taxonomy" id="2163644"/>
    <lineage>
        <taxon>Bacteria</taxon>
        <taxon>Pseudomonadati</taxon>
        <taxon>Pseudomonadota</taxon>
        <taxon>Alphaproteobacteria</taxon>
        <taxon>Rickettsiales</taxon>
        <taxon>Candidatus Deianiraeaceae</taxon>
        <taxon>Candidatus Deianiraea</taxon>
    </lineage>
</organism>
<keyword evidence="2" id="KW-0479">Metal-binding</keyword>
<keyword evidence="1" id="KW-0645">Protease</keyword>
<evidence type="ECO:0000313" key="8">
    <source>
        <dbReference type="EMBL" id="QED23553.1"/>
    </source>
</evidence>
<sequence>MKRRFNPIYTISQRTPEPKSTSTDLDSENVINIQDAKNTLQKRDINSKNNDNLEIQMPSCVKEMFMSMLAYIDPTIEKNDLLPLLNSKSSVSKIIFDLEQTSFAQSDEKIKNAVNIIKNFIDLLLQERIQNKNIMHVWNDLSQYLKIKFGEIGHEVFIIFYLDAKYQIIKEEQLSIGFSDKVGIDIKKIIKQSSTLNAKNIAIIHNHPSGNPNPSAQDMDLTYEISKLLAIVGIEIFDHAIVSGNEIFSFRKNYLL</sequence>
<gene>
    <name evidence="8" type="ORF">Deia_00764</name>
</gene>